<reference evidence="1" key="2">
    <citation type="submission" date="2020-11" db="EMBL/GenBank/DDBJ databases">
        <authorList>
            <person name="McCartney M.A."/>
            <person name="Auch B."/>
            <person name="Kono T."/>
            <person name="Mallez S."/>
            <person name="Becker A."/>
            <person name="Gohl D.M."/>
            <person name="Silverstein K.A.T."/>
            <person name="Koren S."/>
            <person name="Bechman K.B."/>
            <person name="Herman A."/>
            <person name="Abrahante J.E."/>
            <person name="Garbe J."/>
        </authorList>
    </citation>
    <scope>NUCLEOTIDE SEQUENCE</scope>
    <source>
        <strain evidence="1">Duluth1</strain>
        <tissue evidence="1">Whole animal</tissue>
    </source>
</reference>
<sequence length="103" mass="11629">MLWMRPSATGATDGNIANMAQYSLDITRADNEQSCPNRLTLLKKVGTNFQLLNDYGNIEMVSCLRPGKFKLSDKVMKNKTIKLPATRFEPGHLVEKIPPRHKI</sequence>
<gene>
    <name evidence="1" type="ORF">DPMN_101635</name>
</gene>
<dbReference type="EMBL" id="JAIWYP010000003">
    <property type="protein sequence ID" value="KAH3858989.1"/>
    <property type="molecule type" value="Genomic_DNA"/>
</dbReference>
<keyword evidence="2" id="KW-1185">Reference proteome</keyword>
<protein>
    <submittedName>
        <fullName evidence="1">Uncharacterized protein</fullName>
    </submittedName>
</protein>
<name>A0A9D4R8H5_DREPO</name>
<reference evidence="1" key="1">
    <citation type="journal article" date="2019" name="bioRxiv">
        <title>The Genome of the Zebra Mussel, Dreissena polymorpha: A Resource for Invasive Species Research.</title>
        <authorList>
            <person name="McCartney M.A."/>
            <person name="Auch B."/>
            <person name="Kono T."/>
            <person name="Mallez S."/>
            <person name="Zhang Y."/>
            <person name="Obille A."/>
            <person name="Becker A."/>
            <person name="Abrahante J.E."/>
            <person name="Garbe J."/>
            <person name="Badalamenti J.P."/>
            <person name="Herman A."/>
            <person name="Mangelson H."/>
            <person name="Liachko I."/>
            <person name="Sullivan S."/>
            <person name="Sone E.D."/>
            <person name="Koren S."/>
            <person name="Silverstein K.A.T."/>
            <person name="Beckman K.B."/>
            <person name="Gohl D.M."/>
        </authorList>
    </citation>
    <scope>NUCLEOTIDE SEQUENCE</scope>
    <source>
        <strain evidence="1">Duluth1</strain>
        <tissue evidence="1">Whole animal</tissue>
    </source>
</reference>
<evidence type="ECO:0000313" key="2">
    <source>
        <dbReference type="Proteomes" id="UP000828390"/>
    </source>
</evidence>
<evidence type="ECO:0000313" key="1">
    <source>
        <dbReference type="EMBL" id="KAH3858989.1"/>
    </source>
</evidence>
<dbReference type="AlphaFoldDB" id="A0A9D4R8H5"/>
<proteinExistence type="predicted"/>
<accession>A0A9D4R8H5</accession>
<comment type="caution">
    <text evidence="1">The sequence shown here is derived from an EMBL/GenBank/DDBJ whole genome shotgun (WGS) entry which is preliminary data.</text>
</comment>
<dbReference type="Proteomes" id="UP000828390">
    <property type="component" value="Unassembled WGS sequence"/>
</dbReference>
<organism evidence="1 2">
    <name type="scientific">Dreissena polymorpha</name>
    <name type="common">Zebra mussel</name>
    <name type="synonym">Mytilus polymorpha</name>
    <dbReference type="NCBI Taxonomy" id="45954"/>
    <lineage>
        <taxon>Eukaryota</taxon>
        <taxon>Metazoa</taxon>
        <taxon>Spiralia</taxon>
        <taxon>Lophotrochozoa</taxon>
        <taxon>Mollusca</taxon>
        <taxon>Bivalvia</taxon>
        <taxon>Autobranchia</taxon>
        <taxon>Heteroconchia</taxon>
        <taxon>Euheterodonta</taxon>
        <taxon>Imparidentia</taxon>
        <taxon>Neoheterodontei</taxon>
        <taxon>Myida</taxon>
        <taxon>Dreissenoidea</taxon>
        <taxon>Dreissenidae</taxon>
        <taxon>Dreissena</taxon>
    </lineage>
</organism>